<dbReference type="EMBL" id="HBUF01335184">
    <property type="protein sequence ID" value="CAG6697874.1"/>
    <property type="molecule type" value="Transcribed_RNA"/>
</dbReference>
<reference evidence="7" key="1">
    <citation type="submission" date="2021-05" db="EMBL/GenBank/DDBJ databases">
        <authorList>
            <person name="Alioto T."/>
            <person name="Alioto T."/>
            <person name="Gomez Garrido J."/>
        </authorList>
    </citation>
    <scope>NUCLEOTIDE SEQUENCE</scope>
</reference>
<keyword evidence="4" id="KW-0804">Transcription</keyword>
<keyword evidence="2" id="KW-0156">Chromatin regulator</keyword>
<proteinExistence type="predicted"/>
<protein>
    <submittedName>
        <fullName evidence="7">Mortality factor 4-like protein 1</fullName>
    </submittedName>
</protein>
<dbReference type="GO" id="GO:0006325">
    <property type="term" value="P:chromatin organization"/>
    <property type="evidence" value="ECO:0007669"/>
    <property type="project" value="UniProtKB-KW"/>
</dbReference>
<dbReference type="GO" id="GO:0035267">
    <property type="term" value="C:NuA4 histone acetyltransferase complex"/>
    <property type="evidence" value="ECO:0007669"/>
    <property type="project" value="TreeGrafter"/>
</dbReference>
<dbReference type="Gene3D" id="1.10.274.30">
    <property type="entry name" value="MRG domain"/>
    <property type="match status" value="2"/>
</dbReference>
<evidence type="ECO:0000256" key="4">
    <source>
        <dbReference type="ARBA" id="ARBA00023163"/>
    </source>
</evidence>
<dbReference type="InterPro" id="IPR008676">
    <property type="entry name" value="MRG"/>
</dbReference>
<dbReference type="PANTHER" id="PTHR10880:SF48">
    <property type="entry name" value="MORTALITY FACTOR 4 LIKE 2"/>
    <property type="match status" value="1"/>
</dbReference>
<feature type="domain" description="MRG" evidence="6">
    <location>
        <begin position="38"/>
        <end position="128"/>
    </location>
</feature>
<sequence length="151" mass="17372">MVAGLKEYFNVMLGSQLLYQTERRQYSQVRGCSRTQGKEYFNVMLGSQLLYQTERRQYSQIMQKYQGAPLSSLYGASHLLRLFVRIGSVLAYTGLTERSVQLLQNAFQDFLWYLLQQATTLHHCSHYMDIPSDLIQKPTTISTTPSTSTPN</sequence>
<dbReference type="InterPro" id="IPR026541">
    <property type="entry name" value="MRG_dom"/>
</dbReference>
<dbReference type="GO" id="GO:0006355">
    <property type="term" value="P:regulation of DNA-templated transcription"/>
    <property type="evidence" value="ECO:0007669"/>
    <property type="project" value="InterPro"/>
</dbReference>
<organism evidence="7">
    <name type="scientific">Cacopsylla melanoneura</name>
    <dbReference type="NCBI Taxonomy" id="428564"/>
    <lineage>
        <taxon>Eukaryota</taxon>
        <taxon>Metazoa</taxon>
        <taxon>Ecdysozoa</taxon>
        <taxon>Arthropoda</taxon>
        <taxon>Hexapoda</taxon>
        <taxon>Insecta</taxon>
        <taxon>Pterygota</taxon>
        <taxon>Neoptera</taxon>
        <taxon>Paraneoptera</taxon>
        <taxon>Hemiptera</taxon>
        <taxon>Sternorrhyncha</taxon>
        <taxon>Psylloidea</taxon>
        <taxon>Psyllidae</taxon>
        <taxon>Psyllinae</taxon>
        <taxon>Cacopsylla</taxon>
    </lineage>
</organism>
<evidence type="ECO:0000256" key="2">
    <source>
        <dbReference type="ARBA" id="ARBA00022853"/>
    </source>
</evidence>
<accession>A0A8D8U3Q8</accession>
<evidence type="ECO:0000256" key="1">
    <source>
        <dbReference type="ARBA" id="ARBA00004123"/>
    </source>
</evidence>
<dbReference type="Pfam" id="PF05712">
    <property type="entry name" value="MRG"/>
    <property type="match status" value="2"/>
</dbReference>
<evidence type="ECO:0000256" key="3">
    <source>
        <dbReference type="ARBA" id="ARBA00023015"/>
    </source>
</evidence>
<evidence type="ECO:0000256" key="5">
    <source>
        <dbReference type="ARBA" id="ARBA00023242"/>
    </source>
</evidence>
<keyword evidence="3" id="KW-0805">Transcription regulation</keyword>
<dbReference type="AlphaFoldDB" id="A0A8D8U3Q8"/>
<dbReference type="PANTHER" id="PTHR10880">
    <property type="entry name" value="MORTALITY FACTOR 4-LIKE PROTEIN"/>
    <property type="match status" value="1"/>
</dbReference>
<evidence type="ECO:0000313" key="7">
    <source>
        <dbReference type="EMBL" id="CAG6697874.1"/>
    </source>
</evidence>
<name>A0A8D8U3Q8_9HEMI</name>
<feature type="domain" description="MRG" evidence="6">
    <location>
        <begin position="1"/>
        <end position="30"/>
    </location>
</feature>
<keyword evidence="5" id="KW-0539">Nucleus</keyword>
<dbReference type="GO" id="GO:0005634">
    <property type="term" value="C:nucleus"/>
    <property type="evidence" value="ECO:0007669"/>
    <property type="project" value="UniProtKB-SubCell"/>
</dbReference>
<dbReference type="InterPro" id="IPR038217">
    <property type="entry name" value="MRG_C_sf"/>
</dbReference>
<comment type="subcellular location">
    <subcellularLocation>
        <location evidence="1">Nucleus</location>
    </subcellularLocation>
</comment>
<evidence type="ECO:0000259" key="6">
    <source>
        <dbReference type="Pfam" id="PF05712"/>
    </source>
</evidence>
<dbReference type="PROSITE" id="PS51640">
    <property type="entry name" value="MRG"/>
    <property type="match status" value="1"/>
</dbReference>